<feature type="region of interest" description="Disordered" evidence="1">
    <location>
        <begin position="228"/>
        <end position="251"/>
    </location>
</feature>
<reference evidence="3" key="1">
    <citation type="submission" date="2023-08" db="EMBL/GenBank/DDBJ databases">
        <title>Black Yeasts Isolated from many extreme environments.</title>
        <authorList>
            <person name="Coleine C."/>
            <person name="Stajich J.E."/>
            <person name="Selbmann L."/>
        </authorList>
    </citation>
    <scope>NUCLEOTIDE SEQUENCE</scope>
    <source>
        <strain evidence="3">CCFEE 5810</strain>
    </source>
</reference>
<protein>
    <recommendedName>
        <fullName evidence="2">UBL3-like ubiquitin domain-containing protein</fullName>
    </recommendedName>
</protein>
<feature type="domain" description="UBL3-like ubiquitin" evidence="2">
    <location>
        <begin position="155"/>
        <end position="233"/>
    </location>
</feature>
<accession>A0AAN7W6I6</accession>
<name>A0AAN7W6I6_9PEZI</name>
<dbReference type="AlphaFoldDB" id="A0AAN7W6I6"/>
<proteinExistence type="predicted"/>
<dbReference type="SUPFAM" id="SSF54236">
    <property type="entry name" value="Ubiquitin-like"/>
    <property type="match status" value="1"/>
</dbReference>
<comment type="caution">
    <text evidence="3">The sequence shown here is derived from an EMBL/GenBank/DDBJ whole genome shotgun (WGS) entry which is preliminary data.</text>
</comment>
<dbReference type="InterPro" id="IPR029071">
    <property type="entry name" value="Ubiquitin-like_domsf"/>
</dbReference>
<sequence>MAAPQGADASIYPELQQATGGAPVEMEALPSTTTHTQEPHPVDQVDPTSSMAQPVDDSARIAPASTTAVSEAHATTSPSATIPAETPLPLTRKQTEALGPATDADLAALAQTSTNAGPALNINLMLTTGAKHPYKIDEKYLTNRNTVAKSPLGDGSFDPMAITGYKLKELIWTDWRKEWEPRPASPSAIRLITMGKMVDDKKTLNDYSFGIDKVNVVHMTVKPADFGDDEETAAKHGGKGGSIRTRDGGEGGAGCRCVIL</sequence>
<feature type="region of interest" description="Disordered" evidence="1">
    <location>
        <begin position="1"/>
        <end position="88"/>
    </location>
</feature>
<dbReference type="Pfam" id="PF13881">
    <property type="entry name" value="Rad60-SLD_2"/>
    <property type="match status" value="1"/>
</dbReference>
<evidence type="ECO:0000313" key="4">
    <source>
        <dbReference type="Proteomes" id="UP001310594"/>
    </source>
</evidence>
<dbReference type="Proteomes" id="UP001310594">
    <property type="component" value="Unassembled WGS sequence"/>
</dbReference>
<dbReference type="InterPro" id="IPR040015">
    <property type="entry name" value="UBL3-like"/>
</dbReference>
<dbReference type="PANTHER" id="PTHR13169:SF0">
    <property type="entry name" value="UBIQUITIN-LIKE PROTEIN 3"/>
    <property type="match status" value="1"/>
</dbReference>
<dbReference type="InterPro" id="IPR039540">
    <property type="entry name" value="UBL3-like_ubiquitin_dom"/>
</dbReference>
<gene>
    <name evidence="3" type="ORF">LTR97_004386</name>
</gene>
<evidence type="ECO:0000259" key="2">
    <source>
        <dbReference type="Pfam" id="PF13881"/>
    </source>
</evidence>
<dbReference type="EMBL" id="JAVRQU010000006">
    <property type="protein sequence ID" value="KAK5701571.1"/>
    <property type="molecule type" value="Genomic_DNA"/>
</dbReference>
<feature type="compositionally biased region" description="Polar residues" evidence="1">
    <location>
        <begin position="64"/>
        <end position="80"/>
    </location>
</feature>
<organism evidence="3 4">
    <name type="scientific">Elasticomyces elasticus</name>
    <dbReference type="NCBI Taxonomy" id="574655"/>
    <lineage>
        <taxon>Eukaryota</taxon>
        <taxon>Fungi</taxon>
        <taxon>Dikarya</taxon>
        <taxon>Ascomycota</taxon>
        <taxon>Pezizomycotina</taxon>
        <taxon>Dothideomycetes</taxon>
        <taxon>Dothideomycetidae</taxon>
        <taxon>Mycosphaerellales</taxon>
        <taxon>Teratosphaeriaceae</taxon>
        <taxon>Elasticomyces</taxon>
    </lineage>
</organism>
<dbReference type="Gene3D" id="3.10.20.90">
    <property type="entry name" value="Phosphatidylinositol 3-kinase Catalytic Subunit, Chain A, domain 1"/>
    <property type="match status" value="1"/>
</dbReference>
<evidence type="ECO:0000313" key="3">
    <source>
        <dbReference type="EMBL" id="KAK5701571.1"/>
    </source>
</evidence>
<dbReference type="PANTHER" id="PTHR13169">
    <property type="entry name" value="UBIQUITIN-LIKE PROTEIN 3 HCG-1 PROTEIN"/>
    <property type="match status" value="1"/>
</dbReference>
<evidence type="ECO:0000256" key="1">
    <source>
        <dbReference type="SAM" id="MobiDB-lite"/>
    </source>
</evidence>